<evidence type="ECO:0000313" key="1">
    <source>
        <dbReference type="EMBL" id="KAF7190268.1"/>
    </source>
</evidence>
<dbReference type="OrthoDB" id="10654226at2759"/>
<comment type="caution">
    <text evidence="1">The sequence shown here is derived from an EMBL/GenBank/DDBJ whole genome shotgun (WGS) entry which is preliminary data.</text>
</comment>
<feature type="non-terminal residue" evidence="1">
    <location>
        <position position="332"/>
    </location>
</feature>
<sequence length="332" mass="35796">RPRQVYRLLRLGYQQCPFISHLVPGASGSRSNRVYGVQIAQAILRSVSANVRLLSRLVLQRYHSATRGIEIFGSSCDGIALARIDAMEPLSMLVANVHGRHIMTDLLLQPALLTLCLQSFSSSCTCSIIQVSRMPPRKSHALHKGGFSTEANYARTSAGCRASGGCNSTAKSSDNTFAARLPSSFSSTSAYSIENPLSQFEPGKLDTTDIASHLDPASNPSLAFRASALALARSCVLELSDQAFGTASGLYAQAARAGFALRTANLQQRAILELCTQRRSDASSAYVLEVRLTAERNEFTGCESLVRLPLVAVLAVLSRSAWQYSANCFKQA</sequence>
<gene>
    <name evidence="1" type="ORF">HII31_08599</name>
</gene>
<reference evidence="1" key="1">
    <citation type="submission" date="2020-04" db="EMBL/GenBank/DDBJ databases">
        <title>Draft genome resource of the tomato pathogen Pseudocercospora fuligena.</title>
        <authorList>
            <person name="Zaccaron A."/>
        </authorList>
    </citation>
    <scope>NUCLEOTIDE SEQUENCE</scope>
    <source>
        <strain evidence="1">PF001</strain>
    </source>
</reference>
<organism evidence="1 2">
    <name type="scientific">Pseudocercospora fuligena</name>
    <dbReference type="NCBI Taxonomy" id="685502"/>
    <lineage>
        <taxon>Eukaryota</taxon>
        <taxon>Fungi</taxon>
        <taxon>Dikarya</taxon>
        <taxon>Ascomycota</taxon>
        <taxon>Pezizomycotina</taxon>
        <taxon>Dothideomycetes</taxon>
        <taxon>Dothideomycetidae</taxon>
        <taxon>Mycosphaerellales</taxon>
        <taxon>Mycosphaerellaceae</taxon>
        <taxon>Pseudocercospora</taxon>
    </lineage>
</organism>
<keyword evidence="2" id="KW-1185">Reference proteome</keyword>
<feature type="non-terminal residue" evidence="1">
    <location>
        <position position="1"/>
    </location>
</feature>
<proteinExistence type="predicted"/>
<name>A0A8H6RG24_9PEZI</name>
<dbReference type="AlphaFoldDB" id="A0A8H6RG24"/>
<accession>A0A8H6RG24</accession>
<dbReference type="Proteomes" id="UP000660729">
    <property type="component" value="Unassembled WGS sequence"/>
</dbReference>
<dbReference type="EMBL" id="JABCIY010000175">
    <property type="protein sequence ID" value="KAF7190268.1"/>
    <property type="molecule type" value="Genomic_DNA"/>
</dbReference>
<evidence type="ECO:0000313" key="2">
    <source>
        <dbReference type="Proteomes" id="UP000660729"/>
    </source>
</evidence>
<protein>
    <submittedName>
        <fullName evidence="1">Uncharacterized protein</fullName>
    </submittedName>
</protein>